<keyword evidence="4" id="KW-0443">Lipid metabolism</keyword>
<keyword evidence="9" id="KW-1185">Reference proteome</keyword>
<dbReference type="GO" id="GO:0005506">
    <property type="term" value="F:iron ion binding"/>
    <property type="evidence" value="ECO:0007669"/>
    <property type="project" value="InterPro"/>
</dbReference>
<proteinExistence type="inferred from homology"/>
<dbReference type="InterPro" id="IPR036396">
    <property type="entry name" value="Cyt_P450_sf"/>
</dbReference>
<organism evidence="8 9">
    <name type="scientific">Dothistroma septosporum (strain NZE10 / CBS 128990)</name>
    <name type="common">Red band needle blight fungus</name>
    <name type="synonym">Mycosphaerella pini</name>
    <dbReference type="NCBI Taxonomy" id="675120"/>
    <lineage>
        <taxon>Eukaryota</taxon>
        <taxon>Fungi</taxon>
        <taxon>Dikarya</taxon>
        <taxon>Ascomycota</taxon>
        <taxon>Pezizomycotina</taxon>
        <taxon>Dothideomycetes</taxon>
        <taxon>Dothideomycetidae</taxon>
        <taxon>Mycosphaerellales</taxon>
        <taxon>Mycosphaerellaceae</taxon>
        <taxon>Dothistroma</taxon>
    </lineage>
</organism>
<keyword evidence="4" id="KW-0444">Lipid biosynthesis</keyword>
<evidence type="ECO:0000256" key="2">
    <source>
        <dbReference type="ARBA" id="ARBA00004389"/>
    </source>
</evidence>
<evidence type="ECO:0000313" key="8">
    <source>
        <dbReference type="EMBL" id="EME38721.1"/>
    </source>
</evidence>
<dbReference type="GO" id="GO:0004497">
    <property type="term" value="F:monooxygenase activity"/>
    <property type="evidence" value="ECO:0007669"/>
    <property type="project" value="InterPro"/>
</dbReference>
<dbReference type="EMBL" id="KB446546">
    <property type="protein sequence ID" value="EME38721.1"/>
    <property type="molecule type" value="Genomic_DNA"/>
</dbReference>
<dbReference type="Proteomes" id="UP000016933">
    <property type="component" value="Unassembled WGS sequence"/>
</dbReference>
<name>M2YII4_DOTSN</name>
<reference evidence="9" key="1">
    <citation type="journal article" date="2012" name="PLoS Genet.">
        <title>The genomes of the fungal plant pathogens Cladosporium fulvum and Dothistroma septosporum reveal adaptation to different hosts and lifestyles but also signatures of common ancestry.</title>
        <authorList>
            <person name="de Wit P.J.G.M."/>
            <person name="van der Burgt A."/>
            <person name="Oekmen B."/>
            <person name="Stergiopoulos I."/>
            <person name="Abd-Elsalam K.A."/>
            <person name="Aerts A.L."/>
            <person name="Bahkali A.H."/>
            <person name="Beenen H.G."/>
            <person name="Chettri P."/>
            <person name="Cox M.P."/>
            <person name="Datema E."/>
            <person name="de Vries R.P."/>
            <person name="Dhillon B."/>
            <person name="Ganley A.R."/>
            <person name="Griffiths S.A."/>
            <person name="Guo Y."/>
            <person name="Hamelin R.C."/>
            <person name="Henrissat B."/>
            <person name="Kabir M.S."/>
            <person name="Jashni M.K."/>
            <person name="Kema G."/>
            <person name="Klaubauf S."/>
            <person name="Lapidus A."/>
            <person name="Levasseur A."/>
            <person name="Lindquist E."/>
            <person name="Mehrabi R."/>
            <person name="Ohm R.A."/>
            <person name="Owen T.J."/>
            <person name="Salamov A."/>
            <person name="Schwelm A."/>
            <person name="Schijlen E."/>
            <person name="Sun H."/>
            <person name="van den Burg H.A."/>
            <person name="van Ham R.C.H.J."/>
            <person name="Zhang S."/>
            <person name="Goodwin S.B."/>
            <person name="Grigoriev I.V."/>
            <person name="Collemare J."/>
            <person name="Bradshaw R.E."/>
        </authorList>
    </citation>
    <scope>NUCLEOTIDE SEQUENCE [LARGE SCALE GENOMIC DNA]</scope>
    <source>
        <strain evidence="9">NZE10 / CBS 128990</strain>
    </source>
</reference>
<dbReference type="HOGENOM" id="CLU_078272_0_0_1"/>
<dbReference type="PANTHER" id="PTHR24306">
    <property type="match status" value="1"/>
</dbReference>
<dbReference type="STRING" id="675120.M2YII4"/>
<keyword evidence="7" id="KW-0349">Heme</keyword>
<dbReference type="InterPro" id="IPR001128">
    <property type="entry name" value="Cyt_P450"/>
</dbReference>
<comment type="similarity">
    <text evidence="3">Belongs to the cytochrome P450 family.</text>
</comment>
<dbReference type="GO" id="GO:0020037">
    <property type="term" value="F:heme binding"/>
    <property type="evidence" value="ECO:0007669"/>
    <property type="project" value="InterPro"/>
</dbReference>
<comment type="cofactor">
    <cofactor evidence="1 7">
        <name>heme</name>
        <dbReference type="ChEBI" id="CHEBI:30413"/>
    </cofactor>
</comment>
<dbReference type="PANTHER" id="PTHR24306:SF7">
    <property type="entry name" value="AHBB"/>
    <property type="match status" value="1"/>
</dbReference>
<evidence type="ECO:0000256" key="3">
    <source>
        <dbReference type="ARBA" id="ARBA00010617"/>
    </source>
</evidence>
<feature type="binding site" description="axial binding residue" evidence="7">
    <location>
        <position position="251"/>
    </location>
    <ligand>
        <name>heme</name>
        <dbReference type="ChEBI" id="CHEBI:30413"/>
    </ligand>
    <ligandPart>
        <name>Fe</name>
        <dbReference type="ChEBI" id="CHEBI:18248"/>
    </ligandPart>
</feature>
<dbReference type="InterPro" id="IPR002403">
    <property type="entry name" value="Cyt_P450_E_grp-IV"/>
</dbReference>
<evidence type="ECO:0008006" key="10">
    <source>
        <dbReference type="Google" id="ProtNLM"/>
    </source>
</evidence>
<dbReference type="PRINTS" id="PR00465">
    <property type="entry name" value="EP450IV"/>
</dbReference>
<dbReference type="Pfam" id="PF00067">
    <property type="entry name" value="p450"/>
    <property type="match status" value="1"/>
</dbReference>
<dbReference type="OMA" id="ISAWEME"/>
<dbReference type="SUPFAM" id="SSF48264">
    <property type="entry name" value="Cytochrome P450"/>
    <property type="match status" value="1"/>
</dbReference>
<evidence type="ECO:0000256" key="5">
    <source>
        <dbReference type="ARBA" id="ARBA00022723"/>
    </source>
</evidence>
<dbReference type="Gene3D" id="1.10.630.10">
    <property type="entry name" value="Cytochrome P450"/>
    <property type="match status" value="1"/>
</dbReference>
<keyword evidence="6 7" id="KW-0408">Iron</keyword>
<keyword evidence="5 7" id="KW-0479">Metal-binding</keyword>
<evidence type="ECO:0000256" key="1">
    <source>
        <dbReference type="ARBA" id="ARBA00001971"/>
    </source>
</evidence>
<accession>M2YII4</accession>
<comment type="subcellular location">
    <subcellularLocation>
        <location evidence="2">Endoplasmic reticulum membrane</location>
        <topology evidence="2">Single-pass membrane protein</topology>
    </subcellularLocation>
</comment>
<sequence>MAGAPKWLPSLAPAAQARARVISAVVEHHDALHRLQEGGSPDRRWGDMNDCSTVMVDRTKAWFAAKSPPKAYGGGDGAVFWAMNVNANQVIFWLVWYAYSQPGLLQELRDEVAPCVKPGVSTDGAAHIDMDSLWKYCPLLKGAFFETMRIEAASMSYKQAEQDFVVRESLDDAKLLGRSEPQSFEIEKGEYICIPHVVHQSDGRYFRDPDRFNPRRFWVHDANTAGNAGKQNNVTVDYKTMKVWGGGKQLCKGKTFAEREVVLFAAAVISAWEMEPVNGQWEHPGRVPTAGTHVPKKDVRVRMWKREGW</sequence>
<dbReference type="AlphaFoldDB" id="M2YII4"/>
<evidence type="ECO:0000256" key="4">
    <source>
        <dbReference type="ARBA" id="ARBA00022516"/>
    </source>
</evidence>
<gene>
    <name evidence="8" type="ORF">DOTSEDRAFT_75464</name>
</gene>
<evidence type="ECO:0000256" key="6">
    <source>
        <dbReference type="ARBA" id="ARBA00023004"/>
    </source>
</evidence>
<evidence type="ECO:0000256" key="7">
    <source>
        <dbReference type="PIRSR" id="PIRSR602403-1"/>
    </source>
</evidence>
<dbReference type="eggNOG" id="KOG0684">
    <property type="taxonomic scope" value="Eukaryota"/>
</dbReference>
<reference evidence="8 9" key="2">
    <citation type="journal article" date="2012" name="PLoS Pathog.">
        <title>Diverse lifestyles and strategies of plant pathogenesis encoded in the genomes of eighteen Dothideomycetes fungi.</title>
        <authorList>
            <person name="Ohm R.A."/>
            <person name="Feau N."/>
            <person name="Henrissat B."/>
            <person name="Schoch C.L."/>
            <person name="Horwitz B.A."/>
            <person name="Barry K.W."/>
            <person name="Condon B.J."/>
            <person name="Copeland A.C."/>
            <person name="Dhillon B."/>
            <person name="Glaser F."/>
            <person name="Hesse C.N."/>
            <person name="Kosti I."/>
            <person name="LaButti K."/>
            <person name="Lindquist E.A."/>
            <person name="Lucas S."/>
            <person name="Salamov A.A."/>
            <person name="Bradshaw R.E."/>
            <person name="Ciuffetti L."/>
            <person name="Hamelin R.C."/>
            <person name="Kema G.H.J."/>
            <person name="Lawrence C."/>
            <person name="Scott J.A."/>
            <person name="Spatafora J.W."/>
            <person name="Turgeon B.G."/>
            <person name="de Wit P.J.G.M."/>
            <person name="Zhong S."/>
            <person name="Goodwin S.B."/>
            <person name="Grigoriev I.V."/>
        </authorList>
    </citation>
    <scope>NUCLEOTIDE SEQUENCE [LARGE SCALE GENOMIC DNA]</scope>
    <source>
        <strain evidence="9">NZE10 / CBS 128990</strain>
    </source>
</reference>
<dbReference type="GO" id="GO:0016705">
    <property type="term" value="F:oxidoreductase activity, acting on paired donors, with incorporation or reduction of molecular oxygen"/>
    <property type="evidence" value="ECO:0007669"/>
    <property type="project" value="InterPro"/>
</dbReference>
<dbReference type="OrthoDB" id="3366823at2759"/>
<evidence type="ECO:0000313" key="9">
    <source>
        <dbReference type="Proteomes" id="UP000016933"/>
    </source>
</evidence>
<dbReference type="GO" id="GO:0005789">
    <property type="term" value="C:endoplasmic reticulum membrane"/>
    <property type="evidence" value="ECO:0007669"/>
    <property type="project" value="UniProtKB-SubCell"/>
</dbReference>
<protein>
    <recommendedName>
        <fullName evidence="10">Cytochrome P450</fullName>
    </recommendedName>
</protein>